<reference evidence="2" key="1">
    <citation type="journal article" date="2015" name="Nature">
        <title>Complex archaea that bridge the gap between prokaryotes and eukaryotes.</title>
        <authorList>
            <person name="Spang A."/>
            <person name="Saw J.H."/>
            <person name="Jorgensen S.L."/>
            <person name="Zaremba-Niedzwiedzka K."/>
            <person name="Martijn J."/>
            <person name="Lind A.E."/>
            <person name="van Eijk R."/>
            <person name="Schleper C."/>
            <person name="Guy L."/>
            <person name="Ettema T.J."/>
        </authorList>
    </citation>
    <scope>NUCLEOTIDE SEQUENCE</scope>
</reference>
<dbReference type="AlphaFoldDB" id="A0A0F9EII0"/>
<gene>
    <name evidence="2" type="ORF">LCGC14_2148230</name>
</gene>
<keyword evidence="1" id="KW-0812">Transmembrane</keyword>
<name>A0A0F9EII0_9ZZZZ</name>
<protein>
    <submittedName>
        <fullName evidence="2">Uncharacterized protein</fullName>
    </submittedName>
</protein>
<feature type="transmembrane region" description="Helical" evidence="1">
    <location>
        <begin position="58"/>
        <end position="80"/>
    </location>
</feature>
<evidence type="ECO:0000313" key="2">
    <source>
        <dbReference type="EMBL" id="KKL66116.1"/>
    </source>
</evidence>
<sequence>MEMTKEEKSNLFIIRLNKLFKKKGIIKKMRIGALSITFRFRSKKNFMGRFGGGWNWKLGFQAGGKTIIFSFLICSLIFNFEGKK</sequence>
<accession>A0A0F9EII0</accession>
<proteinExistence type="predicted"/>
<dbReference type="EMBL" id="LAZR01027310">
    <property type="protein sequence ID" value="KKL66116.1"/>
    <property type="molecule type" value="Genomic_DNA"/>
</dbReference>
<comment type="caution">
    <text evidence="2">The sequence shown here is derived from an EMBL/GenBank/DDBJ whole genome shotgun (WGS) entry which is preliminary data.</text>
</comment>
<evidence type="ECO:0000256" key="1">
    <source>
        <dbReference type="SAM" id="Phobius"/>
    </source>
</evidence>
<organism evidence="2">
    <name type="scientific">marine sediment metagenome</name>
    <dbReference type="NCBI Taxonomy" id="412755"/>
    <lineage>
        <taxon>unclassified sequences</taxon>
        <taxon>metagenomes</taxon>
        <taxon>ecological metagenomes</taxon>
    </lineage>
</organism>
<keyword evidence="1" id="KW-0472">Membrane</keyword>
<keyword evidence="1" id="KW-1133">Transmembrane helix</keyword>